<feature type="region of interest" description="Disordered" evidence="14">
    <location>
        <begin position="319"/>
        <end position="381"/>
    </location>
</feature>
<dbReference type="InterPro" id="IPR006941">
    <property type="entry name" value="RNase_CAF1"/>
</dbReference>
<evidence type="ECO:0000256" key="4">
    <source>
        <dbReference type="ARBA" id="ARBA00022553"/>
    </source>
</evidence>
<evidence type="ECO:0000256" key="1">
    <source>
        <dbReference type="ARBA" id="ARBA00004324"/>
    </source>
</evidence>
<evidence type="ECO:0000256" key="5">
    <source>
        <dbReference type="ARBA" id="ARBA00022723"/>
    </source>
</evidence>
<comment type="function">
    <text evidence="10">Inhibits cell growth rate and cell cycle. Induces CDKN1A expression as well as TGF-beta expression. Mediates the inhibitory growth effect of EGR1. Involved in the maturation of snRNAs and snRNA 3'-tail processing.</text>
</comment>
<dbReference type="InterPro" id="IPR036397">
    <property type="entry name" value="RNaseH_sf"/>
</dbReference>
<comment type="caution">
    <text evidence="16">The sequence shown here is derived from an EMBL/GenBank/DDBJ whole genome shotgun (WGS) entry which is preliminary data.</text>
</comment>
<evidence type="ECO:0000256" key="11">
    <source>
        <dbReference type="ARBA" id="ARBA00062362"/>
    </source>
</evidence>
<dbReference type="GO" id="GO:0034472">
    <property type="term" value="P:snRNA 3'-end processing"/>
    <property type="evidence" value="ECO:0007669"/>
    <property type="project" value="TreeGrafter"/>
</dbReference>
<dbReference type="InterPro" id="IPR000571">
    <property type="entry name" value="Znf_CCCH"/>
</dbReference>
<name>A0A9W9YMM1_9CNID</name>
<feature type="domain" description="C3H1-type" evidence="15">
    <location>
        <begin position="286"/>
        <end position="309"/>
    </location>
</feature>
<reference evidence="16" key="1">
    <citation type="submission" date="2023-01" db="EMBL/GenBank/DDBJ databases">
        <title>Genome assembly of the deep-sea coral Lophelia pertusa.</title>
        <authorList>
            <person name="Herrera S."/>
            <person name="Cordes E."/>
        </authorList>
    </citation>
    <scope>NUCLEOTIDE SEQUENCE</scope>
    <source>
        <strain evidence="16">USNM1676648</strain>
        <tissue evidence="16">Polyp</tissue>
    </source>
</reference>
<feature type="compositionally biased region" description="Basic and acidic residues" evidence="14">
    <location>
        <begin position="359"/>
        <end position="376"/>
    </location>
</feature>
<evidence type="ECO:0000256" key="3">
    <source>
        <dbReference type="ARBA" id="ARBA00008372"/>
    </source>
</evidence>
<protein>
    <recommendedName>
        <fullName evidence="12">Target of EGR1 protein 1</fullName>
    </recommendedName>
</protein>
<dbReference type="FunFam" id="3.30.420.10:FF:000039">
    <property type="entry name" value="Target of EGR1 protein 1"/>
    <property type="match status" value="1"/>
</dbReference>
<dbReference type="PANTHER" id="PTHR15092:SF37">
    <property type="entry name" value="TARGET OF EGR1 PROTEIN 1"/>
    <property type="match status" value="1"/>
</dbReference>
<keyword evidence="9" id="KW-0539">Nucleus</keyword>
<keyword evidence="5 13" id="KW-0479">Metal-binding</keyword>
<evidence type="ECO:0000256" key="2">
    <source>
        <dbReference type="ARBA" id="ARBA00004604"/>
    </source>
</evidence>
<organism evidence="16 17">
    <name type="scientific">Desmophyllum pertusum</name>
    <dbReference type="NCBI Taxonomy" id="174260"/>
    <lineage>
        <taxon>Eukaryota</taxon>
        <taxon>Metazoa</taxon>
        <taxon>Cnidaria</taxon>
        <taxon>Anthozoa</taxon>
        <taxon>Hexacorallia</taxon>
        <taxon>Scleractinia</taxon>
        <taxon>Caryophylliina</taxon>
        <taxon>Caryophylliidae</taxon>
        <taxon>Desmophyllum</taxon>
    </lineage>
</organism>
<dbReference type="GO" id="GO:0008270">
    <property type="term" value="F:zinc ion binding"/>
    <property type="evidence" value="ECO:0007669"/>
    <property type="project" value="UniProtKB-KW"/>
</dbReference>
<gene>
    <name evidence="16" type="primary">TOE1</name>
    <name evidence="16" type="ORF">OS493_021575</name>
</gene>
<keyword evidence="7 13" id="KW-0862">Zinc</keyword>
<evidence type="ECO:0000256" key="10">
    <source>
        <dbReference type="ARBA" id="ARBA00057484"/>
    </source>
</evidence>
<evidence type="ECO:0000259" key="15">
    <source>
        <dbReference type="PROSITE" id="PS50103"/>
    </source>
</evidence>
<dbReference type="OrthoDB" id="414075at2759"/>
<dbReference type="InterPro" id="IPR012337">
    <property type="entry name" value="RNaseH-like_sf"/>
</dbReference>
<keyword evidence="17" id="KW-1185">Reference proteome</keyword>
<dbReference type="GO" id="GO:0016607">
    <property type="term" value="C:nuclear speck"/>
    <property type="evidence" value="ECO:0007669"/>
    <property type="project" value="UniProtKB-SubCell"/>
</dbReference>
<evidence type="ECO:0000313" key="16">
    <source>
        <dbReference type="EMBL" id="KAJ7358796.1"/>
    </source>
</evidence>
<evidence type="ECO:0000256" key="9">
    <source>
        <dbReference type="ARBA" id="ARBA00023242"/>
    </source>
</evidence>
<evidence type="ECO:0000256" key="7">
    <source>
        <dbReference type="ARBA" id="ARBA00022833"/>
    </source>
</evidence>
<dbReference type="PANTHER" id="PTHR15092">
    <property type="entry name" value="POLY A -SPECIFIC RIBONUCLEASE/TARGET OF EGR1, MEMBER 1"/>
    <property type="match status" value="1"/>
</dbReference>
<keyword evidence="4" id="KW-0597">Phosphoprotein</keyword>
<dbReference type="InterPro" id="IPR036855">
    <property type="entry name" value="Znf_CCCH_sf"/>
</dbReference>
<dbReference type="PROSITE" id="PS50103">
    <property type="entry name" value="ZF_C3H1"/>
    <property type="match status" value="1"/>
</dbReference>
<dbReference type="SUPFAM" id="SSF53098">
    <property type="entry name" value="Ribonuclease H-like"/>
    <property type="match status" value="1"/>
</dbReference>
<feature type="compositionally biased region" description="Basic residues" evidence="14">
    <location>
        <begin position="322"/>
        <end position="331"/>
    </location>
</feature>
<dbReference type="SUPFAM" id="SSF90229">
    <property type="entry name" value="CCCH zinc finger"/>
    <property type="match status" value="1"/>
</dbReference>
<sequence>MAARFEYVPVVEVSTDNFSEVWPFMVRAIKKSSFVALDTEMSGIGDRKNLMAQFVEDRYKYMCEVAQSRAILSLGISCFKLKKLKSSNDDMNKESERRLNIRVRTFNIVVLCTENFVVEPASLKFLVGHGFDFNKQYAKGVPYSRGDDKDIYNAPEHSVRNLFNQLVLANKPLVLHNGFLDLVFVYENFYCKLPDKLQVFTADLTEMFPAGIFDTKFVAEFSVREPASFLLYVFKKCQRNNLQHQKQGGKHVCLKFLEETSLSGFTEELYCGAHDENEAVHADVIVCEKYAAYGFCPRKNPCPHSHDVDDVLDREWKMKEAKRQKRKRKQRSSSGNSEPEVSTVCDNDNTPAMETSEDSGARDTHDGHVTQQRDVHVTQSNNVKTRDCGHRAGFDAFMTGYCMATYLLQLGKKSDNNELTLSSLVDVSNKLSLTKKDVPLQITKSHFIRPSTSHTEKLKRLKEQLVSGALDP</sequence>
<evidence type="ECO:0000256" key="6">
    <source>
        <dbReference type="ARBA" id="ARBA00022771"/>
    </source>
</evidence>
<keyword evidence="6 13" id="KW-0863">Zinc-finger</keyword>
<dbReference type="Gene3D" id="3.30.420.10">
    <property type="entry name" value="Ribonuclease H-like superfamily/Ribonuclease H"/>
    <property type="match status" value="2"/>
</dbReference>
<dbReference type="GO" id="GO:0017069">
    <property type="term" value="F:snRNA binding"/>
    <property type="evidence" value="ECO:0007669"/>
    <property type="project" value="TreeGrafter"/>
</dbReference>
<evidence type="ECO:0000256" key="13">
    <source>
        <dbReference type="PROSITE-ProRule" id="PRU00723"/>
    </source>
</evidence>
<dbReference type="Pfam" id="PF04857">
    <property type="entry name" value="CAF1"/>
    <property type="match status" value="2"/>
</dbReference>
<dbReference type="InterPro" id="IPR051181">
    <property type="entry name" value="CAF1_poly(A)_ribonucleases"/>
</dbReference>
<comment type="subcellular location">
    <subcellularLocation>
        <location evidence="1">Nucleus speckle</location>
    </subcellularLocation>
    <subcellularLocation>
        <location evidence="2">Nucleus</location>
        <location evidence="2">Nucleolus</location>
    </subcellularLocation>
</comment>
<dbReference type="GO" id="GO:0005730">
    <property type="term" value="C:nucleolus"/>
    <property type="evidence" value="ECO:0007669"/>
    <property type="project" value="UniProtKB-SubCell"/>
</dbReference>
<evidence type="ECO:0000256" key="12">
    <source>
        <dbReference type="ARBA" id="ARBA00071349"/>
    </source>
</evidence>
<evidence type="ECO:0000256" key="8">
    <source>
        <dbReference type="ARBA" id="ARBA00022990"/>
    </source>
</evidence>
<proteinExistence type="inferred from homology"/>
<evidence type="ECO:0000313" key="17">
    <source>
        <dbReference type="Proteomes" id="UP001163046"/>
    </source>
</evidence>
<keyword evidence="8" id="KW-0007">Acetylation</keyword>
<feature type="zinc finger region" description="C3H1-type" evidence="13">
    <location>
        <begin position="286"/>
        <end position="309"/>
    </location>
</feature>
<accession>A0A9W9YMM1</accession>
<dbReference type="EMBL" id="MU827315">
    <property type="protein sequence ID" value="KAJ7358796.1"/>
    <property type="molecule type" value="Genomic_DNA"/>
</dbReference>
<evidence type="ECO:0000256" key="14">
    <source>
        <dbReference type="SAM" id="MobiDB-lite"/>
    </source>
</evidence>
<comment type="similarity">
    <text evidence="3">Belongs to the CAF1 family.</text>
</comment>
<dbReference type="GO" id="GO:0015030">
    <property type="term" value="C:Cajal body"/>
    <property type="evidence" value="ECO:0007669"/>
    <property type="project" value="TreeGrafter"/>
</dbReference>
<feature type="compositionally biased region" description="Polar residues" evidence="14">
    <location>
        <begin position="335"/>
        <end position="353"/>
    </location>
</feature>
<comment type="subunit">
    <text evidence="11">Interacts with U1, U2, U4, U5 and U6 snRNAs.</text>
</comment>
<dbReference type="GO" id="GO:0000175">
    <property type="term" value="F:3'-5'-RNA exonuclease activity"/>
    <property type="evidence" value="ECO:0007669"/>
    <property type="project" value="TreeGrafter"/>
</dbReference>
<dbReference type="AlphaFoldDB" id="A0A9W9YMM1"/>
<dbReference type="Proteomes" id="UP001163046">
    <property type="component" value="Unassembled WGS sequence"/>
</dbReference>